<evidence type="ECO:0000313" key="4">
    <source>
        <dbReference type="Proteomes" id="UP001270362"/>
    </source>
</evidence>
<sequence>MAEDPKEARPAAEPPRAKPGLTAVRGYYALADQMTIADNELAIFRNFKNLNVLSLLHLQAEIILLEDDLKKLRNDDDNSDEVIAVPFPGSGEEDDVEMIKAAYYQRKQFTGCFKDMQRVANHSPEMCLQLEKLGQIRKKLQEYNEMLLQFSKICELEKPDDIELLTLKEWVLGHRRVGIKEERCFLKPPENTTYISHDVDDYVLIQKPDPEKDIIPYFILSLYHKLVGKRLQLLKPVKDEEGQTHYARSKLIIVGNWVAPILSSVLLIAATLILNSIHTTQTKLFTMIPLTVFFAVIIKAFTSASRAEIFVAVAG</sequence>
<proteinExistence type="predicted"/>
<keyword evidence="1" id="KW-0472">Membrane</keyword>
<feature type="domain" description="DUF6594" evidence="2">
    <location>
        <begin position="27"/>
        <end position="314"/>
    </location>
</feature>
<reference evidence="3" key="1">
    <citation type="journal article" date="2023" name="Mol. Phylogenet. Evol.">
        <title>Genome-scale phylogeny and comparative genomics of the fungal order Sordariales.</title>
        <authorList>
            <person name="Hensen N."/>
            <person name="Bonometti L."/>
            <person name="Westerberg I."/>
            <person name="Brannstrom I.O."/>
            <person name="Guillou S."/>
            <person name="Cros-Aarteil S."/>
            <person name="Calhoun S."/>
            <person name="Haridas S."/>
            <person name="Kuo A."/>
            <person name="Mondo S."/>
            <person name="Pangilinan J."/>
            <person name="Riley R."/>
            <person name="LaButti K."/>
            <person name="Andreopoulos B."/>
            <person name="Lipzen A."/>
            <person name="Chen C."/>
            <person name="Yan M."/>
            <person name="Daum C."/>
            <person name="Ng V."/>
            <person name="Clum A."/>
            <person name="Steindorff A."/>
            <person name="Ohm R.A."/>
            <person name="Martin F."/>
            <person name="Silar P."/>
            <person name="Natvig D.O."/>
            <person name="Lalanne C."/>
            <person name="Gautier V."/>
            <person name="Ament-Velasquez S.L."/>
            <person name="Kruys A."/>
            <person name="Hutchinson M.I."/>
            <person name="Powell A.J."/>
            <person name="Barry K."/>
            <person name="Miller A.N."/>
            <person name="Grigoriev I.V."/>
            <person name="Debuchy R."/>
            <person name="Gladieux P."/>
            <person name="Hiltunen Thoren M."/>
            <person name="Johannesson H."/>
        </authorList>
    </citation>
    <scope>NUCLEOTIDE SEQUENCE</scope>
    <source>
        <strain evidence="3">CBS 314.62</strain>
    </source>
</reference>
<dbReference type="Pfam" id="PF20237">
    <property type="entry name" value="DUF6594"/>
    <property type="match status" value="1"/>
</dbReference>
<keyword evidence="1" id="KW-0812">Transmembrane</keyword>
<organism evidence="3 4">
    <name type="scientific">Podospora appendiculata</name>
    <dbReference type="NCBI Taxonomy" id="314037"/>
    <lineage>
        <taxon>Eukaryota</taxon>
        <taxon>Fungi</taxon>
        <taxon>Dikarya</taxon>
        <taxon>Ascomycota</taxon>
        <taxon>Pezizomycotina</taxon>
        <taxon>Sordariomycetes</taxon>
        <taxon>Sordariomycetidae</taxon>
        <taxon>Sordariales</taxon>
        <taxon>Podosporaceae</taxon>
        <taxon>Podospora</taxon>
    </lineage>
</organism>
<name>A0AAE0X1Q6_9PEZI</name>
<reference evidence="3" key="2">
    <citation type="submission" date="2023-06" db="EMBL/GenBank/DDBJ databases">
        <authorList>
            <consortium name="Lawrence Berkeley National Laboratory"/>
            <person name="Haridas S."/>
            <person name="Hensen N."/>
            <person name="Bonometti L."/>
            <person name="Westerberg I."/>
            <person name="Brannstrom I.O."/>
            <person name="Guillou S."/>
            <person name="Cros-Aarteil S."/>
            <person name="Calhoun S."/>
            <person name="Kuo A."/>
            <person name="Mondo S."/>
            <person name="Pangilinan J."/>
            <person name="Riley R."/>
            <person name="Labutti K."/>
            <person name="Andreopoulos B."/>
            <person name="Lipzen A."/>
            <person name="Chen C."/>
            <person name="Yanf M."/>
            <person name="Daum C."/>
            <person name="Ng V."/>
            <person name="Clum A."/>
            <person name="Steindorff A."/>
            <person name="Ohm R."/>
            <person name="Martin F."/>
            <person name="Silar P."/>
            <person name="Natvig D."/>
            <person name="Lalanne C."/>
            <person name="Gautier V."/>
            <person name="Ament-Velasquez S.L."/>
            <person name="Kruys A."/>
            <person name="Hutchinson M.I."/>
            <person name="Powell A.J."/>
            <person name="Barry K."/>
            <person name="Miller A.N."/>
            <person name="Grigoriev I.V."/>
            <person name="Debuchy R."/>
            <person name="Gladieux P."/>
            <person name="Thoren M.H."/>
            <person name="Johannesson H."/>
        </authorList>
    </citation>
    <scope>NUCLEOTIDE SEQUENCE</scope>
    <source>
        <strain evidence="3">CBS 314.62</strain>
    </source>
</reference>
<keyword evidence="4" id="KW-1185">Reference proteome</keyword>
<protein>
    <recommendedName>
        <fullName evidence="2">DUF6594 domain-containing protein</fullName>
    </recommendedName>
</protein>
<gene>
    <name evidence="3" type="ORF">B0T22DRAFT_445021</name>
</gene>
<comment type="caution">
    <text evidence="3">The sequence shown here is derived from an EMBL/GenBank/DDBJ whole genome shotgun (WGS) entry which is preliminary data.</text>
</comment>
<keyword evidence="1" id="KW-1133">Transmembrane helix</keyword>
<dbReference type="InterPro" id="IPR046529">
    <property type="entry name" value="DUF6594"/>
</dbReference>
<dbReference type="PANTHER" id="PTHR34502">
    <property type="entry name" value="DUF6594 DOMAIN-CONTAINING PROTEIN-RELATED"/>
    <property type="match status" value="1"/>
</dbReference>
<dbReference type="PANTHER" id="PTHR34502:SF5">
    <property type="entry name" value="DUF6594 DOMAIN-CONTAINING PROTEIN"/>
    <property type="match status" value="1"/>
</dbReference>
<evidence type="ECO:0000256" key="1">
    <source>
        <dbReference type="SAM" id="Phobius"/>
    </source>
</evidence>
<evidence type="ECO:0000259" key="2">
    <source>
        <dbReference type="Pfam" id="PF20237"/>
    </source>
</evidence>
<feature type="transmembrane region" description="Helical" evidence="1">
    <location>
        <begin position="257"/>
        <end position="277"/>
    </location>
</feature>
<dbReference type="AlphaFoldDB" id="A0AAE0X1Q6"/>
<dbReference type="EMBL" id="JAULSO010000005">
    <property type="protein sequence ID" value="KAK3682852.1"/>
    <property type="molecule type" value="Genomic_DNA"/>
</dbReference>
<dbReference type="Proteomes" id="UP001270362">
    <property type="component" value="Unassembled WGS sequence"/>
</dbReference>
<feature type="transmembrane region" description="Helical" evidence="1">
    <location>
        <begin position="284"/>
        <end position="302"/>
    </location>
</feature>
<evidence type="ECO:0000313" key="3">
    <source>
        <dbReference type="EMBL" id="KAK3682852.1"/>
    </source>
</evidence>
<accession>A0AAE0X1Q6</accession>